<comment type="subcellular location">
    <subcellularLocation>
        <location evidence="1">Membrane</location>
        <topology evidence="1">Multi-pass membrane protein</topology>
    </subcellularLocation>
</comment>
<feature type="transmembrane region" description="Helical" evidence="6">
    <location>
        <begin position="115"/>
        <end position="135"/>
    </location>
</feature>
<sequence length="176" mass="19266">MNSIWTSQDTKHAVLFSLVPGALSAFAAASFRKEKNLIELWSASNKPNWAPKNPAIYGVIDVMAIAPVGWASYMAYKYGGGLAHNNAKLALALYGGSMICAFLTMPLVKQKNYCCLFRNTLIMHLTGVGAALAFFKIDHKAGLLLVPYVLWTGFYTYLTYTLSKTNTSEAAKHSTN</sequence>
<dbReference type="PANTHER" id="PTHR10057">
    <property type="entry name" value="PERIPHERAL-TYPE BENZODIAZEPINE RECEPTOR"/>
    <property type="match status" value="1"/>
</dbReference>
<proteinExistence type="inferred from homology"/>
<keyword evidence="3 6" id="KW-0812">Transmembrane</keyword>
<protein>
    <recommendedName>
        <fullName evidence="9">TspO/MBR family protein</fullName>
    </recommendedName>
</protein>
<comment type="similarity">
    <text evidence="2">Belongs to the TspO/BZRP family.</text>
</comment>
<evidence type="ECO:0000313" key="8">
    <source>
        <dbReference type="Proteomes" id="UP000276991"/>
    </source>
</evidence>
<dbReference type="OrthoDB" id="8841220at2759"/>
<feature type="transmembrane region" description="Helical" evidence="6">
    <location>
        <begin position="55"/>
        <end position="76"/>
    </location>
</feature>
<name>A0A498SR06_ACAVI</name>
<evidence type="ECO:0000256" key="6">
    <source>
        <dbReference type="SAM" id="Phobius"/>
    </source>
</evidence>
<evidence type="ECO:0008006" key="9">
    <source>
        <dbReference type="Google" id="ProtNLM"/>
    </source>
</evidence>
<feature type="transmembrane region" description="Helical" evidence="6">
    <location>
        <begin position="141"/>
        <end position="158"/>
    </location>
</feature>
<dbReference type="GO" id="GO:0033013">
    <property type="term" value="P:tetrapyrrole metabolic process"/>
    <property type="evidence" value="ECO:0007669"/>
    <property type="project" value="UniProtKB-ARBA"/>
</dbReference>
<dbReference type="InterPro" id="IPR038330">
    <property type="entry name" value="TspO/MBR-related_sf"/>
</dbReference>
<dbReference type="EMBL" id="UPTC01003520">
    <property type="protein sequence ID" value="VBB34439.1"/>
    <property type="molecule type" value="Genomic_DNA"/>
</dbReference>
<keyword evidence="4 6" id="KW-1133">Transmembrane helix</keyword>
<evidence type="ECO:0000256" key="3">
    <source>
        <dbReference type="ARBA" id="ARBA00022692"/>
    </source>
</evidence>
<dbReference type="AlphaFoldDB" id="A0A498SR06"/>
<dbReference type="Proteomes" id="UP000276991">
    <property type="component" value="Unassembled WGS sequence"/>
</dbReference>
<evidence type="ECO:0000313" key="7">
    <source>
        <dbReference type="EMBL" id="VBB34439.1"/>
    </source>
</evidence>
<dbReference type="STRING" id="6277.A0A498SR06"/>
<dbReference type="Gene3D" id="1.20.1260.100">
    <property type="entry name" value="TspO/MBR protein"/>
    <property type="match status" value="1"/>
</dbReference>
<dbReference type="Pfam" id="PF03073">
    <property type="entry name" value="TspO_MBR"/>
    <property type="match status" value="1"/>
</dbReference>
<evidence type="ECO:0000256" key="5">
    <source>
        <dbReference type="ARBA" id="ARBA00023136"/>
    </source>
</evidence>
<dbReference type="PANTHER" id="PTHR10057:SF0">
    <property type="entry name" value="TRANSLOCATOR PROTEIN"/>
    <property type="match status" value="1"/>
</dbReference>
<evidence type="ECO:0000256" key="1">
    <source>
        <dbReference type="ARBA" id="ARBA00004141"/>
    </source>
</evidence>
<keyword evidence="5 6" id="KW-0472">Membrane</keyword>
<gene>
    <name evidence="7" type="ORF">NAV_LOCUS9230</name>
</gene>
<evidence type="ECO:0000256" key="4">
    <source>
        <dbReference type="ARBA" id="ARBA00022989"/>
    </source>
</evidence>
<organism evidence="7 8">
    <name type="scientific">Acanthocheilonema viteae</name>
    <name type="common">Filarial nematode worm</name>
    <name type="synonym">Dipetalonema viteae</name>
    <dbReference type="NCBI Taxonomy" id="6277"/>
    <lineage>
        <taxon>Eukaryota</taxon>
        <taxon>Metazoa</taxon>
        <taxon>Ecdysozoa</taxon>
        <taxon>Nematoda</taxon>
        <taxon>Chromadorea</taxon>
        <taxon>Rhabditida</taxon>
        <taxon>Spirurina</taxon>
        <taxon>Spiruromorpha</taxon>
        <taxon>Filarioidea</taxon>
        <taxon>Onchocercidae</taxon>
        <taxon>Acanthocheilonema</taxon>
    </lineage>
</organism>
<feature type="transmembrane region" description="Helical" evidence="6">
    <location>
        <begin position="88"/>
        <end position="108"/>
    </location>
</feature>
<keyword evidence="8" id="KW-1185">Reference proteome</keyword>
<reference evidence="7 8" key="1">
    <citation type="submission" date="2018-08" db="EMBL/GenBank/DDBJ databases">
        <authorList>
            <person name="Laetsch R D."/>
            <person name="Stevens L."/>
            <person name="Kumar S."/>
            <person name="Blaxter L. M."/>
        </authorList>
    </citation>
    <scope>NUCLEOTIDE SEQUENCE [LARGE SCALE GENOMIC DNA]</scope>
</reference>
<dbReference type="CDD" id="cd15904">
    <property type="entry name" value="TSPO_MBR"/>
    <property type="match status" value="1"/>
</dbReference>
<accession>A0A498SR06</accession>
<dbReference type="GO" id="GO:0005741">
    <property type="term" value="C:mitochondrial outer membrane"/>
    <property type="evidence" value="ECO:0007669"/>
    <property type="project" value="TreeGrafter"/>
</dbReference>
<evidence type="ECO:0000256" key="2">
    <source>
        <dbReference type="ARBA" id="ARBA00007524"/>
    </source>
</evidence>
<dbReference type="InterPro" id="IPR004307">
    <property type="entry name" value="TspO_MBR"/>
</dbReference>